<keyword evidence="2" id="KW-1185">Reference proteome</keyword>
<dbReference type="Proteomes" id="UP001295794">
    <property type="component" value="Unassembled WGS sequence"/>
</dbReference>
<sequence>RDLRCDFWFLQEGCDAVDGNPSLNDLYEIVWCG</sequence>
<proteinExistence type="predicted"/>
<accession>A0AAD2H8Q8</accession>
<gene>
    <name evidence="1" type="ORF">MYCIT1_LOCUS14665</name>
</gene>
<dbReference type="AlphaFoldDB" id="A0AAD2H8Q8"/>
<dbReference type="EMBL" id="CAVNYO010000165">
    <property type="protein sequence ID" value="CAK5270333.1"/>
    <property type="molecule type" value="Genomic_DNA"/>
</dbReference>
<protein>
    <submittedName>
        <fullName evidence="1">Uncharacterized protein</fullName>
    </submittedName>
</protein>
<evidence type="ECO:0000313" key="2">
    <source>
        <dbReference type="Proteomes" id="UP001295794"/>
    </source>
</evidence>
<evidence type="ECO:0000313" key="1">
    <source>
        <dbReference type="EMBL" id="CAK5270333.1"/>
    </source>
</evidence>
<feature type="non-terminal residue" evidence="1">
    <location>
        <position position="1"/>
    </location>
</feature>
<name>A0AAD2H8Q8_9AGAR</name>
<reference evidence="1" key="1">
    <citation type="submission" date="2023-11" db="EMBL/GenBank/DDBJ databases">
        <authorList>
            <person name="De Vega J J."/>
            <person name="De Vega J J."/>
        </authorList>
    </citation>
    <scope>NUCLEOTIDE SEQUENCE</scope>
</reference>
<comment type="caution">
    <text evidence="1">The sequence shown here is derived from an EMBL/GenBank/DDBJ whole genome shotgun (WGS) entry which is preliminary data.</text>
</comment>
<organism evidence="1 2">
    <name type="scientific">Mycena citricolor</name>
    <dbReference type="NCBI Taxonomy" id="2018698"/>
    <lineage>
        <taxon>Eukaryota</taxon>
        <taxon>Fungi</taxon>
        <taxon>Dikarya</taxon>
        <taxon>Basidiomycota</taxon>
        <taxon>Agaricomycotina</taxon>
        <taxon>Agaricomycetes</taxon>
        <taxon>Agaricomycetidae</taxon>
        <taxon>Agaricales</taxon>
        <taxon>Marasmiineae</taxon>
        <taxon>Mycenaceae</taxon>
        <taxon>Mycena</taxon>
    </lineage>
</organism>